<dbReference type="AlphaFoldDB" id="A0A1I5CEX9"/>
<dbReference type="CDD" id="cd05233">
    <property type="entry name" value="SDR_c"/>
    <property type="match status" value="1"/>
</dbReference>
<dbReference type="PRINTS" id="PR00081">
    <property type="entry name" value="GDHRDH"/>
</dbReference>
<dbReference type="SMART" id="SM00822">
    <property type="entry name" value="PKS_KR"/>
    <property type="match status" value="1"/>
</dbReference>
<proteinExistence type="inferred from homology"/>
<accession>A0A1I5CEX9</accession>
<dbReference type="PRINTS" id="PR00080">
    <property type="entry name" value="SDRFAMILY"/>
</dbReference>
<name>A0A1I5CEX9_9MICO</name>
<evidence type="ECO:0000259" key="3">
    <source>
        <dbReference type="SMART" id="SM00822"/>
    </source>
</evidence>
<feature type="domain" description="Ketoreductase" evidence="3">
    <location>
        <begin position="8"/>
        <end position="187"/>
    </location>
</feature>
<keyword evidence="5" id="KW-1185">Reference proteome</keyword>
<evidence type="ECO:0000313" key="4">
    <source>
        <dbReference type="EMBL" id="SFN85444.1"/>
    </source>
</evidence>
<dbReference type="PANTHER" id="PTHR42760:SF40">
    <property type="entry name" value="3-OXOACYL-[ACYL-CARRIER-PROTEIN] REDUCTASE, CHLOROPLASTIC"/>
    <property type="match status" value="1"/>
</dbReference>
<comment type="similarity">
    <text evidence="1">Belongs to the short-chain dehydrogenases/reductases (SDR) family.</text>
</comment>
<evidence type="ECO:0000256" key="2">
    <source>
        <dbReference type="ARBA" id="ARBA00023002"/>
    </source>
</evidence>
<evidence type="ECO:0000313" key="5">
    <source>
        <dbReference type="Proteomes" id="UP000198867"/>
    </source>
</evidence>
<dbReference type="RefSeq" id="WP_090711693.1">
    <property type="nucleotide sequence ID" value="NZ_FOVM01000006.1"/>
</dbReference>
<dbReference type="InterPro" id="IPR002347">
    <property type="entry name" value="SDR_fam"/>
</dbReference>
<dbReference type="GO" id="GO:0030497">
    <property type="term" value="P:fatty acid elongation"/>
    <property type="evidence" value="ECO:0007669"/>
    <property type="project" value="TreeGrafter"/>
</dbReference>
<keyword evidence="2" id="KW-0560">Oxidoreductase</keyword>
<dbReference type="Pfam" id="PF13561">
    <property type="entry name" value="adh_short_C2"/>
    <property type="match status" value="1"/>
</dbReference>
<dbReference type="InterPro" id="IPR057326">
    <property type="entry name" value="KR_dom"/>
</dbReference>
<dbReference type="Proteomes" id="UP000198867">
    <property type="component" value="Unassembled WGS sequence"/>
</dbReference>
<dbReference type="OrthoDB" id="286404at2"/>
<dbReference type="EMBL" id="FOVM01000006">
    <property type="protein sequence ID" value="SFN85444.1"/>
    <property type="molecule type" value="Genomic_DNA"/>
</dbReference>
<dbReference type="InterPro" id="IPR036291">
    <property type="entry name" value="NAD(P)-bd_dom_sf"/>
</dbReference>
<reference evidence="5" key="1">
    <citation type="submission" date="2016-10" db="EMBL/GenBank/DDBJ databases">
        <authorList>
            <person name="Varghese N."/>
            <person name="Submissions S."/>
        </authorList>
    </citation>
    <scope>NUCLEOTIDE SEQUENCE [LARGE SCALE GENOMIC DNA]</scope>
    <source>
        <strain evidence="5">CGMCC 1.11101</strain>
    </source>
</reference>
<protein>
    <submittedName>
        <fullName evidence="4">3-oxoacyl-[acyl-carrier-protein] reductase</fullName>
    </submittedName>
</protein>
<dbReference type="PROSITE" id="PS00061">
    <property type="entry name" value="ADH_SHORT"/>
    <property type="match status" value="1"/>
</dbReference>
<dbReference type="GO" id="GO:0016616">
    <property type="term" value="F:oxidoreductase activity, acting on the CH-OH group of donors, NAD or NADP as acceptor"/>
    <property type="evidence" value="ECO:0007669"/>
    <property type="project" value="UniProtKB-ARBA"/>
</dbReference>
<dbReference type="Gene3D" id="3.40.50.720">
    <property type="entry name" value="NAD(P)-binding Rossmann-like Domain"/>
    <property type="match status" value="1"/>
</dbReference>
<gene>
    <name evidence="4" type="ORF">SAMN05216219_2383</name>
</gene>
<evidence type="ECO:0000256" key="1">
    <source>
        <dbReference type="ARBA" id="ARBA00006484"/>
    </source>
</evidence>
<dbReference type="PANTHER" id="PTHR42760">
    <property type="entry name" value="SHORT-CHAIN DEHYDROGENASES/REDUCTASES FAMILY MEMBER"/>
    <property type="match status" value="1"/>
</dbReference>
<organism evidence="4 5">
    <name type="scientific">Mycetocola miduiensis</name>
    <dbReference type="NCBI Taxonomy" id="995034"/>
    <lineage>
        <taxon>Bacteria</taxon>
        <taxon>Bacillati</taxon>
        <taxon>Actinomycetota</taxon>
        <taxon>Actinomycetes</taxon>
        <taxon>Micrococcales</taxon>
        <taxon>Microbacteriaceae</taxon>
        <taxon>Mycetocola</taxon>
    </lineage>
</organism>
<dbReference type="SUPFAM" id="SSF51735">
    <property type="entry name" value="NAD(P)-binding Rossmann-fold domains"/>
    <property type="match status" value="1"/>
</dbReference>
<sequence length="269" mass="28554">MNIDLSGQVAVITGVGKGIGRELVSRLADEGMTTISVDISQSDLDAVADQLSAAGHTGRQYVCDVRDGERIRAIVAEVTKEFGRIDLLVNNAGVAGNGAIEDLPEAVWDFAHDVNLKGTFLMCQAVLPTMKAQGRGRIINAASFAAIIPSVGSAAYASSKAAVAHFTRALAGEVGPWNITANAYAPGMIPTTLNHFAELPQEDQDRLLDTLSIRQWGTKEDIANLICFLASDEARYITGTLIDISGGKLATQFPRAAYEMAAANGQYEK</sequence>
<dbReference type="InterPro" id="IPR020904">
    <property type="entry name" value="Sc_DH/Rdtase_CS"/>
</dbReference>
<dbReference type="STRING" id="995034.SAMN05216219_2383"/>
<dbReference type="FunFam" id="3.40.50.720:FF:000084">
    <property type="entry name" value="Short-chain dehydrogenase reductase"/>
    <property type="match status" value="1"/>
</dbReference>